<keyword evidence="2" id="KW-0503">Monooxygenase</keyword>
<dbReference type="Proteomes" id="UP001396334">
    <property type="component" value="Unassembled WGS sequence"/>
</dbReference>
<reference evidence="3 4" key="1">
    <citation type="journal article" date="2024" name="G3 (Bethesda)">
        <title>Genome assembly of Hibiscus sabdariffa L. provides insights into metabolisms of medicinal natural products.</title>
        <authorList>
            <person name="Kim T."/>
        </authorList>
    </citation>
    <scope>NUCLEOTIDE SEQUENCE [LARGE SCALE GENOMIC DNA]</scope>
    <source>
        <strain evidence="3">TK-2024</strain>
        <tissue evidence="3">Old leaves</tissue>
    </source>
</reference>
<protein>
    <submittedName>
        <fullName evidence="3">Uncharacterized protein</fullName>
    </submittedName>
</protein>
<keyword evidence="4" id="KW-1185">Reference proteome</keyword>
<evidence type="ECO:0000256" key="2">
    <source>
        <dbReference type="ARBA" id="ARBA00023033"/>
    </source>
</evidence>
<dbReference type="InterPro" id="IPR044560">
    <property type="entry name" value="MOase"/>
</dbReference>
<dbReference type="EMBL" id="JBBPBN010000051">
    <property type="protein sequence ID" value="KAK8991849.1"/>
    <property type="molecule type" value="Genomic_DNA"/>
</dbReference>
<accession>A0ABR2PUC0</accession>
<sequence length="242" mass="27774">MPGESWNHCRLGNSEFSIGIIRQIKDNWLCIHDVGTMPGESWMLSASVNLFANNMTLQQGRSTIRGHTRFEGGHGFGPKFRQFVGKGVRSGFLPCNDENVYWFLSWTPSTKEEELEDDPVKLKQFVLNKLGDTPDDMKSVQRQCLCIRRRPSSHDSGPHTSSALEDGVVLVRCLAEALSKPGWEEINEGEEYKSIEMGLRNFVEKRRWRSFDLITTDTTYVVGFIQQNSGMIMNYLQKRWIF</sequence>
<gene>
    <name evidence="3" type="ORF">V6N11_044747</name>
</gene>
<keyword evidence="1" id="KW-0560">Oxidoreductase</keyword>
<dbReference type="PANTHER" id="PTHR45934:SF20">
    <property type="entry name" value="MONOOXYGENASE 2-RELATED"/>
    <property type="match status" value="1"/>
</dbReference>
<organism evidence="3 4">
    <name type="scientific">Hibiscus sabdariffa</name>
    <name type="common">roselle</name>
    <dbReference type="NCBI Taxonomy" id="183260"/>
    <lineage>
        <taxon>Eukaryota</taxon>
        <taxon>Viridiplantae</taxon>
        <taxon>Streptophyta</taxon>
        <taxon>Embryophyta</taxon>
        <taxon>Tracheophyta</taxon>
        <taxon>Spermatophyta</taxon>
        <taxon>Magnoliopsida</taxon>
        <taxon>eudicotyledons</taxon>
        <taxon>Gunneridae</taxon>
        <taxon>Pentapetalae</taxon>
        <taxon>rosids</taxon>
        <taxon>malvids</taxon>
        <taxon>Malvales</taxon>
        <taxon>Malvaceae</taxon>
        <taxon>Malvoideae</taxon>
        <taxon>Hibiscus</taxon>
    </lineage>
</organism>
<evidence type="ECO:0000256" key="1">
    <source>
        <dbReference type="ARBA" id="ARBA00023002"/>
    </source>
</evidence>
<name>A0ABR2PUC0_9ROSI</name>
<dbReference type="PANTHER" id="PTHR45934">
    <property type="entry name" value="FAD/NAD(P)-BINDING OXIDOREDUCTASE FAMILY PROTEIN"/>
    <property type="match status" value="1"/>
</dbReference>
<comment type="caution">
    <text evidence="3">The sequence shown here is derived from an EMBL/GenBank/DDBJ whole genome shotgun (WGS) entry which is preliminary data.</text>
</comment>
<evidence type="ECO:0000313" key="4">
    <source>
        <dbReference type="Proteomes" id="UP001396334"/>
    </source>
</evidence>
<evidence type="ECO:0000313" key="3">
    <source>
        <dbReference type="EMBL" id="KAK8991849.1"/>
    </source>
</evidence>
<dbReference type="Gene3D" id="3.30.9.30">
    <property type="match status" value="1"/>
</dbReference>
<proteinExistence type="predicted"/>